<dbReference type="PANTHER" id="PTHR38664">
    <property type="entry name" value="SLR0058 PROTEIN"/>
    <property type="match status" value="1"/>
</dbReference>
<evidence type="ECO:0000313" key="1">
    <source>
        <dbReference type="EMBL" id="MBT0665966.1"/>
    </source>
</evidence>
<reference evidence="1 2" key="1">
    <citation type="submission" date="2021-05" db="EMBL/GenBank/DDBJ databases">
        <title>The draft genome of Geobacter pelophilus DSM 12255.</title>
        <authorList>
            <person name="Xu Z."/>
            <person name="Masuda Y."/>
            <person name="Itoh H."/>
            <person name="Senoo K."/>
        </authorList>
    </citation>
    <scope>NUCLEOTIDE SEQUENCE [LARGE SCALE GENOMIC DNA]</scope>
    <source>
        <strain evidence="1 2">DSM 12255</strain>
    </source>
</reference>
<name>A0AAW4LFL6_9BACT</name>
<evidence type="ECO:0000313" key="2">
    <source>
        <dbReference type="Proteomes" id="UP000811899"/>
    </source>
</evidence>
<dbReference type="RefSeq" id="WP_214172741.1">
    <property type="nucleotide sequence ID" value="NZ_JAHCVJ010000008.1"/>
</dbReference>
<dbReference type="EMBL" id="JAHCVJ010000008">
    <property type="protein sequence ID" value="MBT0665966.1"/>
    <property type="molecule type" value="Genomic_DNA"/>
</dbReference>
<keyword evidence="2" id="KW-1185">Reference proteome</keyword>
<comment type="caution">
    <text evidence="1">The sequence shown here is derived from an EMBL/GenBank/DDBJ whole genome shotgun (WGS) entry which is preliminary data.</text>
</comment>
<gene>
    <name evidence="1" type="ORF">KI809_16770</name>
</gene>
<dbReference type="PANTHER" id="PTHR38664:SF1">
    <property type="entry name" value="SLR0058 PROTEIN"/>
    <property type="match status" value="1"/>
</dbReference>
<accession>A0AAW4LFL6</accession>
<protein>
    <submittedName>
        <fullName evidence="1">Phasin superfamily protein</fullName>
    </submittedName>
</protein>
<organism evidence="1 2">
    <name type="scientific">Geoanaerobacter pelophilus</name>
    <dbReference type="NCBI Taxonomy" id="60036"/>
    <lineage>
        <taxon>Bacteria</taxon>
        <taxon>Pseudomonadati</taxon>
        <taxon>Thermodesulfobacteriota</taxon>
        <taxon>Desulfuromonadia</taxon>
        <taxon>Geobacterales</taxon>
        <taxon>Geobacteraceae</taxon>
        <taxon>Geoanaerobacter</taxon>
    </lineage>
</organism>
<dbReference type="AlphaFoldDB" id="A0AAW4LFL6"/>
<proteinExistence type="predicted"/>
<dbReference type="Proteomes" id="UP000811899">
    <property type="component" value="Unassembled WGS sequence"/>
</dbReference>
<dbReference type="InterPro" id="IPR008769">
    <property type="entry name" value="PhaF_PhaI"/>
</dbReference>
<sequence length="96" mass="11160">MFELLEKAFLSGLGAIAMTQKMGEELVKDLKDKYKMSEEEGKAFLDKMQTMAKESRQKVSDLADQEVKKTIERIGLVSKDDYDRLLKRIEELENRQ</sequence>